<dbReference type="EMBL" id="JANUCT010000011">
    <property type="protein sequence ID" value="MCS3903732.1"/>
    <property type="molecule type" value="Genomic_DNA"/>
</dbReference>
<protein>
    <submittedName>
        <fullName evidence="1">Uncharacterized protein</fullName>
    </submittedName>
</protein>
<proteinExistence type="predicted"/>
<dbReference type="Proteomes" id="UP001204445">
    <property type="component" value="Unassembled WGS sequence"/>
</dbReference>
<dbReference type="AlphaFoldDB" id="A0AAE3L5Q5"/>
<evidence type="ECO:0000313" key="1">
    <source>
        <dbReference type="EMBL" id="MCS3903732.1"/>
    </source>
</evidence>
<organism evidence="1 2">
    <name type="scientific">Methylohalomonas lacus</name>
    <dbReference type="NCBI Taxonomy" id="398773"/>
    <lineage>
        <taxon>Bacteria</taxon>
        <taxon>Pseudomonadati</taxon>
        <taxon>Pseudomonadota</taxon>
        <taxon>Gammaproteobacteria</taxon>
        <taxon>Methylohalomonadales</taxon>
        <taxon>Methylohalomonadaceae</taxon>
        <taxon>Methylohalomonas</taxon>
    </lineage>
</organism>
<accession>A0AAE3L5Q5</accession>
<name>A0AAE3L5Q5_9GAMM</name>
<comment type="caution">
    <text evidence="1">The sequence shown here is derived from an EMBL/GenBank/DDBJ whole genome shotgun (WGS) entry which is preliminary data.</text>
</comment>
<sequence length="40" mass="4221">MNLFTGLGILLGIYTIHAAMTGEVFAKSGPWGRTVQQAGL</sequence>
<gene>
    <name evidence="1" type="ORF">J2T55_001763</name>
</gene>
<keyword evidence="2" id="KW-1185">Reference proteome</keyword>
<reference evidence="1" key="1">
    <citation type="submission" date="2022-08" db="EMBL/GenBank/DDBJ databases">
        <title>Genomic Encyclopedia of Type Strains, Phase III (KMG-III): the genomes of soil and plant-associated and newly described type strains.</title>
        <authorList>
            <person name="Whitman W."/>
        </authorList>
    </citation>
    <scope>NUCLEOTIDE SEQUENCE</scope>
    <source>
        <strain evidence="1">HMT 1</strain>
    </source>
</reference>
<evidence type="ECO:0000313" key="2">
    <source>
        <dbReference type="Proteomes" id="UP001204445"/>
    </source>
</evidence>
<dbReference type="RefSeq" id="WP_259055695.1">
    <property type="nucleotide sequence ID" value="NZ_JANUCT010000011.1"/>
</dbReference>